<keyword evidence="2" id="KW-1185">Reference proteome</keyword>
<evidence type="ECO:0000313" key="2">
    <source>
        <dbReference type="Proteomes" id="UP000467006"/>
    </source>
</evidence>
<dbReference type="RefSeq" id="WP_098001946.1">
    <property type="nucleotide sequence ID" value="NZ_AP022563.1"/>
</dbReference>
<name>A0A7I7JZU3_9MYCO</name>
<protein>
    <submittedName>
        <fullName evidence="1">Uncharacterized protein</fullName>
    </submittedName>
</protein>
<dbReference type="KEGG" id="mdu:MDUV_21970"/>
<proteinExistence type="predicted"/>
<dbReference type="Proteomes" id="UP000467006">
    <property type="component" value="Chromosome"/>
</dbReference>
<dbReference type="OrthoDB" id="3701210at2"/>
<dbReference type="AlphaFoldDB" id="A0A7I7JZU3"/>
<evidence type="ECO:0000313" key="1">
    <source>
        <dbReference type="EMBL" id="BBX17337.1"/>
    </source>
</evidence>
<sequence length="171" mass="17355">MPTRLVAASALAAAAALIIGPVAGCTPTAAKDVAVGDCVQMSGPPDRAETTPAPCGSAESNYTVVAVVSGGGTDIRGCPSDVDSSYSSQNAFSDQSTTICLDVDWVVGGCMSVDADSGQGPYRVNCDDATAPGRQRATEIMRGVANVDQCASGQGYAYDERDFTVCVEDVS</sequence>
<dbReference type="EMBL" id="AP022563">
    <property type="protein sequence ID" value="BBX17337.1"/>
    <property type="molecule type" value="Genomic_DNA"/>
</dbReference>
<gene>
    <name evidence="1" type="primary">lppU</name>
    <name evidence="1" type="ORF">MDUV_21970</name>
</gene>
<reference evidence="1 2" key="1">
    <citation type="journal article" date="2019" name="Emerg. Microbes Infect.">
        <title>Comprehensive subspecies identification of 175 nontuberculous mycobacteria species based on 7547 genomic profiles.</title>
        <authorList>
            <person name="Matsumoto Y."/>
            <person name="Kinjo T."/>
            <person name="Motooka D."/>
            <person name="Nabeya D."/>
            <person name="Jung N."/>
            <person name="Uechi K."/>
            <person name="Horii T."/>
            <person name="Iida T."/>
            <person name="Fujita J."/>
            <person name="Nakamura S."/>
        </authorList>
    </citation>
    <scope>NUCLEOTIDE SEQUENCE [LARGE SCALE GENOMIC DNA]</scope>
    <source>
        <strain evidence="1 2">JCM 6396</strain>
    </source>
</reference>
<organism evidence="1 2">
    <name type="scientific">Mycolicibacterium duvalii</name>
    <dbReference type="NCBI Taxonomy" id="39688"/>
    <lineage>
        <taxon>Bacteria</taxon>
        <taxon>Bacillati</taxon>
        <taxon>Actinomycetota</taxon>
        <taxon>Actinomycetes</taxon>
        <taxon>Mycobacteriales</taxon>
        <taxon>Mycobacteriaceae</taxon>
        <taxon>Mycolicibacterium</taxon>
    </lineage>
</organism>
<accession>A0A7I7JZU3</accession>